<name>A0AA52EKR0_9PROT</name>
<organism evidence="2 3">
    <name type="scientific">Temperatibacter marinus</name>
    <dbReference type="NCBI Taxonomy" id="1456591"/>
    <lineage>
        <taxon>Bacteria</taxon>
        <taxon>Pseudomonadati</taxon>
        <taxon>Pseudomonadota</taxon>
        <taxon>Alphaproteobacteria</taxon>
        <taxon>Kordiimonadales</taxon>
        <taxon>Temperatibacteraceae</taxon>
        <taxon>Temperatibacter</taxon>
    </lineage>
</organism>
<feature type="region of interest" description="Disordered" evidence="1">
    <location>
        <begin position="1"/>
        <end position="48"/>
    </location>
</feature>
<dbReference type="RefSeq" id="WP_310799898.1">
    <property type="nucleotide sequence ID" value="NZ_CP123872.1"/>
</dbReference>
<dbReference type="KEGG" id="tmk:QGN29_06555"/>
<evidence type="ECO:0000256" key="1">
    <source>
        <dbReference type="SAM" id="MobiDB-lite"/>
    </source>
</evidence>
<feature type="compositionally biased region" description="Basic residues" evidence="1">
    <location>
        <begin position="31"/>
        <end position="40"/>
    </location>
</feature>
<proteinExistence type="predicted"/>
<dbReference type="Proteomes" id="UP001268683">
    <property type="component" value="Chromosome"/>
</dbReference>
<sequence length="48" mass="5738">MAEQIGGSKKEQKQREAEERQKRLSENLRANLRRRKSQARVRKEDDAE</sequence>
<dbReference type="EMBL" id="CP123872">
    <property type="protein sequence ID" value="WND04034.1"/>
    <property type="molecule type" value="Genomic_DNA"/>
</dbReference>
<dbReference type="AlphaFoldDB" id="A0AA52EKR0"/>
<protein>
    <submittedName>
        <fullName evidence="2">Uncharacterized protein</fullName>
    </submittedName>
</protein>
<evidence type="ECO:0000313" key="3">
    <source>
        <dbReference type="Proteomes" id="UP001268683"/>
    </source>
</evidence>
<evidence type="ECO:0000313" key="2">
    <source>
        <dbReference type="EMBL" id="WND04034.1"/>
    </source>
</evidence>
<keyword evidence="3" id="KW-1185">Reference proteome</keyword>
<accession>A0AA52EKR0</accession>
<reference evidence="2" key="1">
    <citation type="submission" date="2023-04" db="EMBL/GenBank/DDBJ databases">
        <title>Complete genome sequence of Temperatibacter marinus.</title>
        <authorList>
            <person name="Rong J.-C."/>
            <person name="Yi M.-L."/>
            <person name="Zhao Q."/>
        </authorList>
    </citation>
    <scope>NUCLEOTIDE SEQUENCE</scope>
    <source>
        <strain evidence="2">NBRC 110045</strain>
    </source>
</reference>
<gene>
    <name evidence="2" type="ORF">QGN29_06555</name>
</gene>
<feature type="compositionally biased region" description="Basic and acidic residues" evidence="1">
    <location>
        <begin position="8"/>
        <end position="26"/>
    </location>
</feature>